<dbReference type="InterPro" id="IPR029039">
    <property type="entry name" value="Flavoprotein-like_sf"/>
</dbReference>
<dbReference type="InterPro" id="IPR005025">
    <property type="entry name" value="FMN_Rdtase-like_dom"/>
</dbReference>
<dbReference type="GO" id="GO:0016491">
    <property type="term" value="F:oxidoreductase activity"/>
    <property type="evidence" value="ECO:0007669"/>
    <property type="project" value="InterPro"/>
</dbReference>
<reference evidence="2 3" key="1">
    <citation type="journal article" date="2017" name="BMC Genomics">
        <title>Comparative genomic and phylogenomic analyses of the Bifidobacteriaceae family.</title>
        <authorList>
            <person name="Lugli G.A."/>
            <person name="Milani C."/>
            <person name="Turroni F."/>
            <person name="Duranti S."/>
            <person name="Mancabelli L."/>
            <person name="Mangifesta M."/>
            <person name="Ferrario C."/>
            <person name="Modesto M."/>
            <person name="Mattarelli P."/>
            <person name="Jiri K."/>
            <person name="van Sinderen D."/>
            <person name="Ventura M."/>
        </authorList>
    </citation>
    <scope>NUCLEOTIDE SEQUENCE [LARGE SCALE GENOMIC DNA]</scope>
    <source>
        <strain evidence="2 3">LMG 28769</strain>
    </source>
</reference>
<dbReference type="EMBL" id="MWXA01000003">
    <property type="protein sequence ID" value="OZG67729.1"/>
    <property type="molecule type" value="Genomic_DNA"/>
</dbReference>
<dbReference type="GO" id="GO:0005829">
    <property type="term" value="C:cytosol"/>
    <property type="evidence" value="ECO:0007669"/>
    <property type="project" value="TreeGrafter"/>
</dbReference>
<dbReference type="RefSeq" id="WP_094692376.1">
    <property type="nucleotide sequence ID" value="NZ_CALENZ010000020.1"/>
</dbReference>
<gene>
    <name evidence="2" type="ORF">BAQU_0373</name>
</gene>
<dbReference type="GeneID" id="98295053"/>
<dbReference type="PANTHER" id="PTHR30543:SF21">
    <property type="entry name" value="NAD(P)H-DEPENDENT FMN REDUCTASE LOT6"/>
    <property type="match status" value="1"/>
</dbReference>
<keyword evidence="3" id="KW-1185">Reference proteome</keyword>
<dbReference type="OrthoDB" id="9812295at2"/>
<protein>
    <submittedName>
        <fullName evidence="2">FMN reductase</fullName>
    </submittedName>
</protein>
<organism evidence="2 3">
    <name type="scientific">Bifidobacterium aquikefiri</name>
    <dbReference type="NCBI Taxonomy" id="1653207"/>
    <lineage>
        <taxon>Bacteria</taxon>
        <taxon>Bacillati</taxon>
        <taxon>Actinomycetota</taxon>
        <taxon>Actinomycetes</taxon>
        <taxon>Bifidobacteriales</taxon>
        <taxon>Bifidobacteriaceae</taxon>
        <taxon>Bifidobacterium</taxon>
    </lineage>
</organism>
<dbReference type="GO" id="GO:0010181">
    <property type="term" value="F:FMN binding"/>
    <property type="evidence" value="ECO:0007669"/>
    <property type="project" value="TreeGrafter"/>
</dbReference>
<dbReference type="Proteomes" id="UP000216451">
    <property type="component" value="Unassembled WGS sequence"/>
</dbReference>
<dbReference type="InterPro" id="IPR050712">
    <property type="entry name" value="NAD(P)H-dep_reductase"/>
</dbReference>
<dbReference type="AlphaFoldDB" id="A0A261G8H1"/>
<feature type="domain" description="NADPH-dependent FMN reductase-like" evidence="1">
    <location>
        <begin position="3"/>
        <end position="145"/>
    </location>
</feature>
<evidence type="ECO:0000259" key="1">
    <source>
        <dbReference type="Pfam" id="PF03358"/>
    </source>
</evidence>
<dbReference type="Gene3D" id="3.40.50.360">
    <property type="match status" value="1"/>
</dbReference>
<dbReference type="SUPFAM" id="SSF52218">
    <property type="entry name" value="Flavoproteins"/>
    <property type="match status" value="1"/>
</dbReference>
<evidence type="ECO:0000313" key="3">
    <source>
        <dbReference type="Proteomes" id="UP000216451"/>
    </source>
</evidence>
<proteinExistence type="predicted"/>
<sequence length="179" mass="19340">MTSIAVLVGSLREDSFNKSLAEAIETLAPEGTTFETGDLNLPLFNQDLEADFPAKAKELKDLVERSDGVLFVTPEYNRSFSGVLKNGIDWASRPWGQNSFNGKPVAIVGASIGALGTTQAQAALRNSLVYLNTEIMGQPEVYFNATTGLNQDGSVADDAKDFLTDFANAFVAFIEKHKN</sequence>
<accession>A0A261G8H1</accession>
<name>A0A261G8H1_9BIFI</name>
<evidence type="ECO:0000313" key="2">
    <source>
        <dbReference type="EMBL" id="OZG67729.1"/>
    </source>
</evidence>
<dbReference type="Pfam" id="PF03358">
    <property type="entry name" value="FMN_red"/>
    <property type="match status" value="1"/>
</dbReference>
<comment type="caution">
    <text evidence="2">The sequence shown here is derived from an EMBL/GenBank/DDBJ whole genome shotgun (WGS) entry which is preliminary data.</text>
</comment>
<dbReference type="PANTHER" id="PTHR30543">
    <property type="entry name" value="CHROMATE REDUCTASE"/>
    <property type="match status" value="1"/>
</dbReference>